<dbReference type="Pfam" id="PF03358">
    <property type="entry name" value="FMN_red"/>
    <property type="match status" value="1"/>
</dbReference>
<dbReference type="AlphaFoldDB" id="A0A1D8UWV1"/>
<dbReference type="PANTHER" id="PTHR30543">
    <property type="entry name" value="CHROMATE REDUCTASE"/>
    <property type="match status" value="1"/>
</dbReference>
<accession>A0A1D8UWV1</accession>
<dbReference type="OrthoDB" id="9812295at2"/>
<dbReference type="Gene3D" id="3.40.50.360">
    <property type="match status" value="1"/>
</dbReference>
<feature type="domain" description="NADPH-dependent FMN reductase-like" evidence="1">
    <location>
        <begin position="4"/>
        <end position="141"/>
    </location>
</feature>
<organism evidence="2 3">
    <name type="scientific">Kozakia baliensis</name>
    <dbReference type="NCBI Taxonomy" id="153496"/>
    <lineage>
        <taxon>Bacteria</taxon>
        <taxon>Pseudomonadati</taxon>
        <taxon>Pseudomonadota</taxon>
        <taxon>Alphaproteobacteria</taxon>
        <taxon>Acetobacterales</taxon>
        <taxon>Acetobacteraceae</taxon>
        <taxon>Kozakia</taxon>
    </lineage>
</organism>
<keyword evidence="3" id="KW-1185">Reference proteome</keyword>
<dbReference type="STRING" id="153496.A0U89_04925"/>
<dbReference type="PANTHER" id="PTHR30543:SF21">
    <property type="entry name" value="NAD(P)H-DEPENDENT FMN REDUCTASE LOT6"/>
    <property type="match status" value="1"/>
</dbReference>
<evidence type="ECO:0000313" key="3">
    <source>
        <dbReference type="Proteomes" id="UP000179145"/>
    </source>
</evidence>
<protein>
    <submittedName>
        <fullName evidence="2">NAD(FAD)-dependent dehydrogenase</fullName>
    </submittedName>
</protein>
<dbReference type="Proteomes" id="UP000179145">
    <property type="component" value="Chromosome"/>
</dbReference>
<evidence type="ECO:0000259" key="1">
    <source>
        <dbReference type="Pfam" id="PF03358"/>
    </source>
</evidence>
<gene>
    <name evidence="2" type="ORF">A0U89_04925</name>
</gene>
<proteinExistence type="predicted"/>
<dbReference type="InterPro" id="IPR005025">
    <property type="entry name" value="FMN_Rdtase-like_dom"/>
</dbReference>
<reference evidence="2 3" key="1">
    <citation type="journal article" date="2016" name="Microb. Cell Fact.">
        <title>Dissection of exopolysaccharide biosynthesis in Kozakia baliensis.</title>
        <authorList>
            <person name="Brandt J.U."/>
            <person name="Jakob F."/>
            <person name="Behr J."/>
            <person name="Geissler A.J."/>
            <person name="Vogel R.F."/>
        </authorList>
    </citation>
    <scope>NUCLEOTIDE SEQUENCE [LARGE SCALE GENOMIC DNA]</scope>
    <source>
        <strain evidence="2 3">DSM 14400</strain>
    </source>
</reference>
<dbReference type="InterPro" id="IPR029039">
    <property type="entry name" value="Flavoprotein-like_sf"/>
</dbReference>
<dbReference type="GO" id="GO:0005829">
    <property type="term" value="C:cytosol"/>
    <property type="evidence" value="ECO:0007669"/>
    <property type="project" value="TreeGrafter"/>
</dbReference>
<dbReference type="InterPro" id="IPR050712">
    <property type="entry name" value="NAD(P)H-dep_reductase"/>
</dbReference>
<dbReference type="EMBL" id="CP014674">
    <property type="protein sequence ID" value="AOX18134.1"/>
    <property type="molecule type" value="Genomic_DNA"/>
</dbReference>
<name>A0A1D8UWV1_9PROT</name>
<evidence type="ECO:0000313" key="2">
    <source>
        <dbReference type="EMBL" id="AOX18134.1"/>
    </source>
</evidence>
<dbReference type="GO" id="GO:0016491">
    <property type="term" value="F:oxidoreductase activity"/>
    <property type="evidence" value="ECO:0007669"/>
    <property type="project" value="InterPro"/>
</dbReference>
<dbReference type="SUPFAM" id="SSF52218">
    <property type="entry name" value="Flavoproteins"/>
    <property type="match status" value="1"/>
</dbReference>
<sequence length="185" mass="20168">MTKRVLVIMGSVRAGRRCPAIAHWVSEVGQERTDLAIEIIDLAEWSLPVDDEPGIPALGLYKQPHSKAWSKKVAQADGFVFVTPQYNWGYPAALKNAIDHCYLEWKGKPLMIITYGGHGGGKCAAQLHQVSEALKMRPVSPMPAITLSNAIIRENAPLDDVTFEAALSLVQDGWTALAESLSSSM</sequence>
<dbReference type="KEGG" id="kba:A0U89_04925"/>
<dbReference type="GO" id="GO:0010181">
    <property type="term" value="F:FMN binding"/>
    <property type="evidence" value="ECO:0007669"/>
    <property type="project" value="TreeGrafter"/>
</dbReference>